<dbReference type="GO" id="GO:0047804">
    <property type="term" value="F:cysteine-S-conjugate beta-lyase activity"/>
    <property type="evidence" value="ECO:0007669"/>
    <property type="project" value="UniProtKB-EC"/>
</dbReference>
<dbReference type="InterPro" id="IPR051798">
    <property type="entry name" value="Class-II_PLP-Dep_Aminotrans"/>
</dbReference>
<keyword evidence="3" id="KW-0663">Pyridoxal phosphate</keyword>
<dbReference type="EC" id="4.4.1.13" evidence="2"/>
<name>A0A365KNA5_9BACL</name>
<dbReference type="InterPro" id="IPR015421">
    <property type="entry name" value="PyrdxlP-dep_Trfase_major"/>
</dbReference>
<gene>
    <name evidence="7" type="ORF">DP120_14590</name>
</gene>
<comment type="caution">
    <text evidence="7">The sequence shown here is derived from an EMBL/GenBank/DDBJ whole genome shotgun (WGS) entry which is preliminary data.</text>
</comment>
<keyword evidence="4" id="KW-0456">Lyase</keyword>
<keyword evidence="7" id="KW-0808">Transferase</keyword>
<dbReference type="GO" id="GO:0008483">
    <property type="term" value="F:transaminase activity"/>
    <property type="evidence" value="ECO:0007669"/>
    <property type="project" value="UniProtKB-KW"/>
</dbReference>
<evidence type="ECO:0000259" key="6">
    <source>
        <dbReference type="Pfam" id="PF00155"/>
    </source>
</evidence>
<dbReference type="InterPro" id="IPR015424">
    <property type="entry name" value="PyrdxlP-dep_Trfase"/>
</dbReference>
<dbReference type="PANTHER" id="PTHR43525:SF1">
    <property type="entry name" value="PROTEIN MALY"/>
    <property type="match status" value="1"/>
</dbReference>
<evidence type="ECO:0000313" key="8">
    <source>
        <dbReference type="Proteomes" id="UP000251002"/>
    </source>
</evidence>
<keyword evidence="8" id="KW-1185">Reference proteome</keyword>
<protein>
    <recommendedName>
        <fullName evidence="2">cysteine-S-conjugate beta-lyase</fullName>
        <ecNumber evidence="2">4.4.1.13</ecNumber>
    </recommendedName>
</protein>
<dbReference type="NCBIfam" id="TIGR04350">
    <property type="entry name" value="C_S_lyase_PatB"/>
    <property type="match status" value="1"/>
</dbReference>
<sequence length="389" mass="43739">MSLFEEVHERRKTRSVKWDLMEMIYEVEDASEILPLWVADMDFPAPPPVTEALKKRLEHPILGYTYMDDDIKSAVAAWQSRRNDWQIKEEEIMFQSGVIPAIAAILQVFTNPGDAVVVTPPVYPPFFSIPENQGRKVLYSELMQKDGEFSFDFADLEEKFSKASFFIFCHPHNPGGKVWKEEEMKEVLRLAEKHDVLIISDEIHSDLVLKPHQHIPLAKIAGDQAHRIFTCIAPTKTFNLAGIQASMLVVTDPKKRLRLENHAAANGTGMMNAFAPVALKAAYEEGDAWLDELLEVLSSNMDTVIQKLGESIPSIKVMKPESTYLMWLDCRELGIEESEIMDKLLNIGKVALEPGSKYGESGTGFLRLNVACPPSVLEDGVNRIIKALG</sequence>
<evidence type="ECO:0000256" key="5">
    <source>
        <dbReference type="ARBA" id="ARBA00037974"/>
    </source>
</evidence>
<evidence type="ECO:0000256" key="3">
    <source>
        <dbReference type="ARBA" id="ARBA00022898"/>
    </source>
</evidence>
<dbReference type="InterPro" id="IPR004839">
    <property type="entry name" value="Aminotransferase_I/II_large"/>
</dbReference>
<dbReference type="CDD" id="cd00609">
    <property type="entry name" value="AAT_like"/>
    <property type="match status" value="1"/>
</dbReference>
<accession>A0A365KNA5</accession>
<evidence type="ECO:0000256" key="4">
    <source>
        <dbReference type="ARBA" id="ARBA00023239"/>
    </source>
</evidence>
<dbReference type="Pfam" id="PF00155">
    <property type="entry name" value="Aminotran_1_2"/>
    <property type="match status" value="1"/>
</dbReference>
<dbReference type="Gene3D" id="3.90.1150.10">
    <property type="entry name" value="Aspartate Aminotransferase, domain 1"/>
    <property type="match status" value="1"/>
</dbReference>
<dbReference type="Gene3D" id="3.40.640.10">
    <property type="entry name" value="Type I PLP-dependent aspartate aminotransferase-like (Major domain)"/>
    <property type="match status" value="1"/>
</dbReference>
<dbReference type="SUPFAM" id="SSF53383">
    <property type="entry name" value="PLP-dependent transferases"/>
    <property type="match status" value="1"/>
</dbReference>
<reference evidence="7 8" key="1">
    <citation type="submission" date="2018-06" db="EMBL/GenBank/DDBJ databases">
        <title>The draft genome sequences of strains SCU63 and S1.</title>
        <authorList>
            <person name="Gan L."/>
        </authorList>
    </citation>
    <scope>NUCLEOTIDE SEQUENCE [LARGE SCALE GENOMIC DNA]</scope>
    <source>
        <strain evidence="7 8">SCU63</strain>
    </source>
</reference>
<dbReference type="AlphaFoldDB" id="A0A365KNA5"/>
<dbReference type="EMBL" id="QLZR01000007">
    <property type="protein sequence ID" value="RAZ74554.1"/>
    <property type="molecule type" value="Genomic_DNA"/>
</dbReference>
<evidence type="ECO:0000313" key="7">
    <source>
        <dbReference type="EMBL" id="RAZ74554.1"/>
    </source>
</evidence>
<dbReference type="Proteomes" id="UP000251002">
    <property type="component" value="Unassembled WGS sequence"/>
</dbReference>
<evidence type="ECO:0000256" key="2">
    <source>
        <dbReference type="ARBA" id="ARBA00012224"/>
    </source>
</evidence>
<feature type="domain" description="Aminotransferase class I/classII large" evidence="6">
    <location>
        <begin position="34"/>
        <end position="384"/>
    </location>
</feature>
<organism evidence="7 8">
    <name type="scientific">Planococcus halotolerans</name>
    <dbReference type="NCBI Taxonomy" id="2233542"/>
    <lineage>
        <taxon>Bacteria</taxon>
        <taxon>Bacillati</taxon>
        <taxon>Bacillota</taxon>
        <taxon>Bacilli</taxon>
        <taxon>Bacillales</taxon>
        <taxon>Caryophanaceae</taxon>
        <taxon>Planococcus</taxon>
    </lineage>
</organism>
<keyword evidence="7" id="KW-0032">Aminotransferase</keyword>
<comment type="similarity">
    <text evidence="5">Belongs to the class-II pyridoxal-phosphate-dependent aminotransferase family. MalY/PatB cystathionine beta-lyase subfamily.</text>
</comment>
<dbReference type="InterPro" id="IPR027619">
    <property type="entry name" value="C-S_lyase_PatB-like"/>
</dbReference>
<dbReference type="GO" id="GO:0030170">
    <property type="term" value="F:pyridoxal phosphate binding"/>
    <property type="evidence" value="ECO:0007669"/>
    <property type="project" value="InterPro"/>
</dbReference>
<proteinExistence type="inferred from homology"/>
<dbReference type="RefSeq" id="WP_112224406.1">
    <property type="nucleotide sequence ID" value="NZ_CP047673.1"/>
</dbReference>
<dbReference type="PANTHER" id="PTHR43525">
    <property type="entry name" value="PROTEIN MALY"/>
    <property type="match status" value="1"/>
</dbReference>
<dbReference type="InterPro" id="IPR015422">
    <property type="entry name" value="PyrdxlP-dep_Trfase_small"/>
</dbReference>
<evidence type="ECO:0000256" key="1">
    <source>
        <dbReference type="ARBA" id="ARBA00001933"/>
    </source>
</evidence>
<comment type="cofactor">
    <cofactor evidence="1">
        <name>pyridoxal 5'-phosphate</name>
        <dbReference type="ChEBI" id="CHEBI:597326"/>
    </cofactor>
</comment>